<protein>
    <submittedName>
        <fullName evidence="3">Amine oxidase</fullName>
    </submittedName>
</protein>
<dbReference type="PANTHER" id="PTHR42923:SF17">
    <property type="entry name" value="AMINE OXIDASE DOMAIN-CONTAINING PROTEIN"/>
    <property type="match status" value="1"/>
</dbReference>
<evidence type="ECO:0000256" key="1">
    <source>
        <dbReference type="SAM" id="MobiDB-lite"/>
    </source>
</evidence>
<proteinExistence type="predicted"/>
<name>A0A1J4Q1F7_9ACTN</name>
<evidence type="ECO:0000313" key="4">
    <source>
        <dbReference type="Proteomes" id="UP000034838"/>
    </source>
</evidence>
<sequence length="437" mass="47433">MERTSAGAGHDTGGSAGQRRGTAVVGSGVAGLTAAYVLGRTRRVTLYEADDRLGGHAHTHELVSPYDGRVHRVDSGFIVHNRRTYPNLLRLFGELGVATQESEMSMSVRCEGCGLQYAGARGPAGLLAGPRNLLRGSYLRLLAEVPAFHRAARRLLAGGGEQGLTLGGFLDREGFSPYFRSHFMAPVVSAVWSCDAVTAEHYPAAYLFRFLAHHGMLSVSGSPTWRTVTGGSREYVDRIAKQIAEVRTGSPVRAVRRHADGADVTTEDGTTESYDAVVIAVHPDQALRLLADPTEREREVLGAFRYSRNTTLLHTDTRLLPPARGARASWNYLMPSCAAAADRVRVSYDMNRLQRLDAAETFVVTLGGEDRVDPGRVLARMVYEHPVYTTESVAAQRRLPELDGPVCAFAGAYHGWGFHEDGCRSGVEAAAALGERW</sequence>
<dbReference type="GO" id="GO:0016491">
    <property type="term" value="F:oxidoreductase activity"/>
    <property type="evidence" value="ECO:0007669"/>
    <property type="project" value="InterPro"/>
</dbReference>
<dbReference type="OrthoDB" id="20837at2"/>
<comment type="caution">
    <text evidence="3">The sequence shown here is derived from an EMBL/GenBank/DDBJ whole genome shotgun (WGS) entry which is preliminary data.</text>
</comment>
<dbReference type="Proteomes" id="UP000034838">
    <property type="component" value="Unassembled WGS sequence"/>
</dbReference>
<feature type="region of interest" description="Disordered" evidence="1">
    <location>
        <begin position="1"/>
        <end position="21"/>
    </location>
</feature>
<evidence type="ECO:0000259" key="2">
    <source>
        <dbReference type="Pfam" id="PF01593"/>
    </source>
</evidence>
<dbReference type="SUPFAM" id="SSF51905">
    <property type="entry name" value="FAD/NAD(P)-binding domain"/>
    <property type="match status" value="1"/>
</dbReference>
<evidence type="ECO:0000313" key="3">
    <source>
        <dbReference type="EMBL" id="OIK26396.1"/>
    </source>
</evidence>
<reference evidence="3" key="1">
    <citation type="submission" date="2016-10" db="EMBL/GenBank/DDBJ databases">
        <title>Genome sequence of Streptomyces malaysiense MUSC 136.</title>
        <authorList>
            <person name="Lee L.-H."/>
            <person name="Ser H.-L."/>
        </authorList>
    </citation>
    <scope>NUCLEOTIDE SEQUENCE [LARGE SCALE GENOMIC DNA]</scope>
    <source>
        <strain evidence="3">MUSC 136</strain>
    </source>
</reference>
<dbReference type="RefSeq" id="WP_046423499.1">
    <property type="nucleotide sequence ID" value="NZ_LBDA02000036.1"/>
</dbReference>
<dbReference type="PANTHER" id="PTHR42923">
    <property type="entry name" value="PROTOPORPHYRINOGEN OXIDASE"/>
    <property type="match status" value="1"/>
</dbReference>
<dbReference type="Gene3D" id="3.50.50.60">
    <property type="entry name" value="FAD/NAD(P)-binding domain"/>
    <property type="match status" value="1"/>
</dbReference>
<dbReference type="InterPro" id="IPR036188">
    <property type="entry name" value="FAD/NAD-bd_sf"/>
</dbReference>
<accession>A0A1J4Q1F7</accession>
<organism evidence="3 4">
    <name type="scientific">Streptomyces malaysiense</name>
    <dbReference type="NCBI Taxonomy" id="1428626"/>
    <lineage>
        <taxon>Bacteria</taxon>
        <taxon>Bacillati</taxon>
        <taxon>Actinomycetota</taxon>
        <taxon>Actinomycetes</taxon>
        <taxon>Kitasatosporales</taxon>
        <taxon>Streptomycetaceae</taxon>
        <taxon>Streptomyces</taxon>
    </lineage>
</organism>
<dbReference type="InterPro" id="IPR050464">
    <property type="entry name" value="Zeta_carotene_desat/Oxidored"/>
</dbReference>
<dbReference type="InterPro" id="IPR002937">
    <property type="entry name" value="Amino_oxidase"/>
</dbReference>
<gene>
    <name evidence="3" type="ORF">VT52_016440</name>
</gene>
<keyword evidence="4" id="KW-1185">Reference proteome</keyword>
<feature type="domain" description="Amine oxidase" evidence="2">
    <location>
        <begin position="29"/>
        <end position="306"/>
    </location>
</feature>
<dbReference type="EMBL" id="LBDA02000036">
    <property type="protein sequence ID" value="OIK26396.1"/>
    <property type="molecule type" value="Genomic_DNA"/>
</dbReference>
<dbReference type="AlphaFoldDB" id="A0A1J4Q1F7"/>
<dbReference type="Pfam" id="PF01593">
    <property type="entry name" value="Amino_oxidase"/>
    <property type="match status" value="1"/>
</dbReference>